<evidence type="ECO:0000256" key="1">
    <source>
        <dbReference type="SAM" id="MobiDB-lite"/>
    </source>
</evidence>
<proteinExistence type="predicted"/>
<gene>
    <name evidence="2" type="ORF">Tci_558174</name>
</gene>
<protein>
    <submittedName>
        <fullName evidence="2">Uncharacterized protein</fullName>
    </submittedName>
</protein>
<accession>A0A699IU72</accession>
<evidence type="ECO:0000313" key="2">
    <source>
        <dbReference type="EMBL" id="GEZ86201.1"/>
    </source>
</evidence>
<feature type="non-terminal residue" evidence="2">
    <location>
        <position position="1"/>
    </location>
</feature>
<dbReference type="AlphaFoldDB" id="A0A699IU72"/>
<reference evidence="2" key="1">
    <citation type="journal article" date="2019" name="Sci. Rep.">
        <title>Draft genome of Tanacetum cinerariifolium, the natural source of mosquito coil.</title>
        <authorList>
            <person name="Yamashiro T."/>
            <person name="Shiraishi A."/>
            <person name="Satake H."/>
            <person name="Nakayama K."/>
        </authorList>
    </citation>
    <scope>NUCLEOTIDE SEQUENCE</scope>
</reference>
<feature type="compositionally biased region" description="Basic and acidic residues" evidence="1">
    <location>
        <begin position="347"/>
        <end position="361"/>
    </location>
</feature>
<feature type="region of interest" description="Disordered" evidence="1">
    <location>
        <begin position="337"/>
        <end position="361"/>
    </location>
</feature>
<dbReference type="EMBL" id="BKCJ010333790">
    <property type="protein sequence ID" value="GEZ86201.1"/>
    <property type="molecule type" value="Genomic_DNA"/>
</dbReference>
<organism evidence="2">
    <name type="scientific">Tanacetum cinerariifolium</name>
    <name type="common">Dalmatian daisy</name>
    <name type="synonym">Chrysanthemum cinerariifolium</name>
    <dbReference type="NCBI Taxonomy" id="118510"/>
    <lineage>
        <taxon>Eukaryota</taxon>
        <taxon>Viridiplantae</taxon>
        <taxon>Streptophyta</taxon>
        <taxon>Embryophyta</taxon>
        <taxon>Tracheophyta</taxon>
        <taxon>Spermatophyta</taxon>
        <taxon>Magnoliopsida</taxon>
        <taxon>eudicotyledons</taxon>
        <taxon>Gunneridae</taxon>
        <taxon>Pentapetalae</taxon>
        <taxon>asterids</taxon>
        <taxon>campanulids</taxon>
        <taxon>Asterales</taxon>
        <taxon>Asteraceae</taxon>
        <taxon>Asteroideae</taxon>
        <taxon>Anthemideae</taxon>
        <taxon>Anthemidinae</taxon>
        <taxon>Tanacetum</taxon>
    </lineage>
</organism>
<name>A0A699IU72_TANCI</name>
<dbReference type="PANTHER" id="PTHR11439">
    <property type="entry name" value="GAG-POL-RELATED RETROTRANSPOSON"/>
    <property type="match status" value="1"/>
</dbReference>
<sequence length="361" mass="40689">FDQSCLYEIHCLKDTWLEFHTMILELDANHRELSPPCRPYLDSQELTIFLGLQVKQKSDGIFNSHDKYVDEILRNFKSMIRSLMYLTSSRPDIKRIFRYLKGHPKLGLWYPKDSSFDLVAYTDSDYAGASLDRKSISGGCISTIGLKLLVIINTAKKKNNLDYVFLGFRLSFAGEFWRTASVRTLNNGEIELNATVDGQVKTIIEASVRRHLKLANANSITSLPTPEIFEQLALIGKTRTRTGRMGIRIPQSNVSLNAVDETITKEMHDGLERATTTATSLAASPERLSNLPNEPALREEKVTSLENELTSTKAIYNKALITLTKRVKKLVKQLKHKGRRAVINSSDDAKPSLDAKDSPKQ</sequence>
<dbReference type="PANTHER" id="PTHR11439:SF495">
    <property type="entry name" value="REVERSE TRANSCRIPTASE, RNA-DEPENDENT DNA POLYMERASE-RELATED"/>
    <property type="match status" value="1"/>
</dbReference>
<comment type="caution">
    <text evidence="2">The sequence shown here is derived from an EMBL/GenBank/DDBJ whole genome shotgun (WGS) entry which is preliminary data.</text>
</comment>